<evidence type="ECO:0000256" key="1">
    <source>
        <dbReference type="SAM" id="MobiDB-lite"/>
    </source>
</evidence>
<gene>
    <name evidence="2" type="ORF">PECAL_3P04480</name>
</gene>
<reference evidence="2" key="1">
    <citation type="submission" date="2021-11" db="EMBL/GenBank/DDBJ databases">
        <authorList>
            <consortium name="Genoscope - CEA"/>
            <person name="William W."/>
        </authorList>
    </citation>
    <scope>NUCLEOTIDE SEQUENCE</scope>
</reference>
<proteinExistence type="predicted"/>
<feature type="region of interest" description="Disordered" evidence="1">
    <location>
        <begin position="231"/>
        <end position="252"/>
    </location>
</feature>
<feature type="region of interest" description="Disordered" evidence="1">
    <location>
        <begin position="191"/>
        <end position="212"/>
    </location>
</feature>
<organism evidence="2 3">
    <name type="scientific">Pelagomonas calceolata</name>
    <dbReference type="NCBI Taxonomy" id="35677"/>
    <lineage>
        <taxon>Eukaryota</taxon>
        <taxon>Sar</taxon>
        <taxon>Stramenopiles</taxon>
        <taxon>Ochrophyta</taxon>
        <taxon>Pelagophyceae</taxon>
        <taxon>Pelagomonadales</taxon>
        <taxon>Pelagomonadaceae</taxon>
        <taxon>Pelagomonas</taxon>
    </lineage>
</organism>
<dbReference type="EMBL" id="CAKKNE010000003">
    <property type="protein sequence ID" value="CAH0370552.1"/>
    <property type="molecule type" value="Genomic_DNA"/>
</dbReference>
<keyword evidence="3" id="KW-1185">Reference proteome</keyword>
<evidence type="ECO:0000313" key="2">
    <source>
        <dbReference type="EMBL" id="CAH0370552.1"/>
    </source>
</evidence>
<comment type="caution">
    <text evidence="2">The sequence shown here is derived from an EMBL/GenBank/DDBJ whole genome shotgun (WGS) entry which is preliminary data.</text>
</comment>
<protein>
    <submittedName>
        <fullName evidence="2">Uncharacterized protein</fullName>
    </submittedName>
</protein>
<sequence>MSEPFVGRRVEITGTSRADLNGKRGTAISFDTDKGRYRVRVRGSDMYLKPSNLLPVPETGAPSSFADVRDQAEQYADEFMSRLKDVLPPGFAPRDALFAIVGFALLWRTAGLVRAAAVLLVTVLALFSGAREAYAKAGGGVKGARAGFDAAGTFAAKEVSRRAGRPITSKQAWVGLALLVLLAYQFGGKAAPRRSTYKPPRSAYEPSGGSSCADAYRRGFDDATAGRKYDADAGGEAYDDEPEAGHEPSGGMGSALLSKGLPLFFFGKQVHQLGGSPWNPQVAQRNFMALDPMRKAMFGFLVLRLLGLSPL</sequence>
<dbReference type="OrthoDB" id="10646599at2759"/>
<accession>A0A8J2WVX2</accession>
<evidence type="ECO:0000313" key="3">
    <source>
        <dbReference type="Proteomes" id="UP000789595"/>
    </source>
</evidence>
<dbReference type="AlphaFoldDB" id="A0A8J2WVX2"/>
<dbReference type="Proteomes" id="UP000789595">
    <property type="component" value="Unassembled WGS sequence"/>
</dbReference>
<name>A0A8J2WVX2_9STRA</name>